<evidence type="ECO:0000313" key="2">
    <source>
        <dbReference type="Proteomes" id="UP001604336"/>
    </source>
</evidence>
<dbReference type="EMBL" id="JBFOLK010000009">
    <property type="protein sequence ID" value="KAL2485965.1"/>
    <property type="molecule type" value="Genomic_DNA"/>
</dbReference>
<name>A0ABD1RC18_9LAMI</name>
<accession>A0ABD1RC18</accession>
<keyword evidence="2" id="KW-1185">Reference proteome</keyword>
<gene>
    <name evidence="1" type="ORF">Adt_30721</name>
</gene>
<evidence type="ECO:0000313" key="1">
    <source>
        <dbReference type="EMBL" id="KAL2485965.1"/>
    </source>
</evidence>
<dbReference type="Proteomes" id="UP001604336">
    <property type="component" value="Unassembled WGS sequence"/>
</dbReference>
<dbReference type="AlphaFoldDB" id="A0ABD1RC18"/>
<protein>
    <submittedName>
        <fullName evidence="1">Uncharacterized protein</fullName>
    </submittedName>
</protein>
<sequence length="135" mass="15504">MEHAKLIAHLSCDPLVLSSVLHEVAHLVYYVLVYHGVTCNSCGLSHNLVSWKHNVEHVFDSYALPLEKRPRKLVVFACKAILVIDLKEYTNAGQGESYRECGFFRLRFHNITLKAKYFPTVFLLKNGFPLPEFKL</sequence>
<organism evidence="1 2">
    <name type="scientific">Abeliophyllum distichum</name>
    <dbReference type="NCBI Taxonomy" id="126358"/>
    <lineage>
        <taxon>Eukaryota</taxon>
        <taxon>Viridiplantae</taxon>
        <taxon>Streptophyta</taxon>
        <taxon>Embryophyta</taxon>
        <taxon>Tracheophyta</taxon>
        <taxon>Spermatophyta</taxon>
        <taxon>Magnoliopsida</taxon>
        <taxon>eudicotyledons</taxon>
        <taxon>Gunneridae</taxon>
        <taxon>Pentapetalae</taxon>
        <taxon>asterids</taxon>
        <taxon>lamiids</taxon>
        <taxon>Lamiales</taxon>
        <taxon>Oleaceae</taxon>
        <taxon>Forsythieae</taxon>
        <taxon>Abeliophyllum</taxon>
    </lineage>
</organism>
<proteinExistence type="predicted"/>
<comment type="caution">
    <text evidence="1">The sequence shown here is derived from an EMBL/GenBank/DDBJ whole genome shotgun (WGS) entry which is preliminary data.</text>
</comment>
<reference evidence="2" key="1">
    <citation type="submission" date="2024-07" db="EMBL/GenBank/DDBJ databases">
        <title>Two chromosome-level genome assemblies of Korean endemic species Abeliophyllum distichum and Forsythia ovata (Oleaceae).</title>
        <authorList>
            <person name="Jang H."/>
        </authorList>
    </citation>
    <scope>NUCLEOTIDE SEQUENCE [LARGE SCALE GENOMIC DNA]</scope>
</reference>